<dbReference type="EMBL" id="UINC01151282">
    <property type="protein sequence ID" value="SVD44799.1"/>
    <property type="molecule type" value="Genomic_DNA"/>
</dbReference>
<proteinExistence type="predicted"/>
<sequence>MKTTWANAKIAIAVTVYFLVFSGAACDLITSKPADENLLTNKGSFSTAVPVNPNDAPHSGFSGHGD</sequence>
<reference evidence="1" key="1">
    <citation type="submission" date="2018-05" db="EMBL/GenBank/DDBJ databases">
        <authorList>
            <person name="Lanie J.A."/>
            <person name="Ng W.-L."/>
            <person name="Kazmierczak K.M."/>
            <person name="Andrzejewski T.M."/>
            <person name="Davidsen T.M."/>
            <person name="Wayne K.J."/>
            <person name="Tettelin H."/>
            <person name="Glass J.I."/>
            <person name="Rusch D."/>
            <person name="Podicherti R."/>
            <person name="Tsui H.-C.T."/>
            <person name="Winkler M.E."/>
        </authorList>
    </citation>
    <scope>NUCLEOTIDE SEQUENCE</scope>
</reference>
<evidence type="ECO:0000313" key="1">
    <source>
        <dbReference type="EMBL" id="SVD44799.1"/>
    </source>
</evidence>
<dbReference type="PROSITE" id="PS51257">
    <property type="entry name" value="PROKAR_LIPOPROTEIN"/>
    <property type="match status" value="1"/>
</dbReference>
<name>A0A382VE69_9ZZZZ</name>
<feature type="non-terminal residue" evidence="1">
    <location>
        <position position="66"/>
    </location>
</feature>
<dbReference type="AlphaFoldDB" id="A0A382VE69"/>
<organism evidence="1">
    <name type="scientific">marine metagenome</name>
    <dbReference type="NCBI Taxonomy" id="408172"/>
    <lineage>
        <taxon>unclassified sequences</taxon>
        <taxon>metagenomes</taxon>
        <taxon>ecological metagenomes</taxon>
    </lineage>
</organism>
<protein>
    <submittedName>
        <fullName evidence="1">Uncharacterized protein</fullName>
    </submittedName>
</protein>
<accession>A0A382VE69</accession>
<gene>
    <name evidence="1" type="ORF">METZ01_LOCUS397653</name>
</gene>